<dbReference type="GO" id="GO:0051028">
    <property type="term" value="P:mRNA transport"/>
    <property type="evidence" value="ECO:0007669"/>
    <property type="project" value="UniProtKB-KW"/>
</dbReference>
<keyword evidence="9" id="KW-0539">Nucleus</keyword>
<dbReference type="InterPro" id="IPR015940">
    <property type="entry name" value="UBA"/>
</dbReference>
<dbReference type="SMART" id="SM00119">
    <property type="entry name" value="HECTc"/>
    <property type="match status" value="1"/>
</dbReference>
<dbReference type="FunFam" id="3.30.2160.10:FF:000001">
    <property type="entry name" value="E3 ubiquitin-protein ligase NEDD4-like"/>
    <property type="match status" value="1"/>
</dbReference>
<dbReference type="CDD" id="cd00078">
    <property type="entry name" value="HECTc"/>
    <property type="match status" value="1"/>
</dbReference>
<feature type="region of interest" description="Disordered" evidence="12">
    <location>
        <begin position="2643"/>
        <end position="2671"/>
    </location>
</feature>
<keyword evidence="8" id="KW-0509">mRNA transport</keyword>
<evidence type="ECO:0000256" key="7">
    <source>
        <dbReference type="ARBA" id="ARBA00022786"/>
    </source>
</evidence>
<dbReference type="FunFam" id="3.30.2410.10:FF:000004">
    <property type="entry name" value="E3 ubiquitin-protein ligase HUWE1, variant"/>
    <property type="match status" value="1"/>
</dbReference>
<evidence type="ECO:0000256" key="12">
    <source>
        <dbReference type="SAM" id="MobiDB-lite"/>
    </source>
</evidence>
<evidence type="ECO:0000256" key="2">
    <source>
        <dbReference type="ARBA" id="ARBA00004123"/>
    </source>
</evidence>
<dbReference type="Gene3D" id="3.90.1750.10">
    <property type="entry name" value="Hect, E3 ligase catalytic domains"/>
    <property type="match status" value="1"/>
</dbReference>
<dbReference type="InterPro" id="IPR000569">
    <property type="entry name" value="HECT_dom"/>
</dbReference>
<dbReference type="InterPro" id="IPR050409">
    <property type="entry name" value="E3_ubiq-protein_ligase"/>
</dbReference>
<dbReference type="Pfam" id="PF06012">
    <property type="entry name" value="DUF908"/>
    <property type="match status" value="1"/>
</dbReference>
<accession>A0AAU9LD40</accession>
<name>A0AAU9LD40_9STRA</name>
<feature type="region of interest" description="Disordered" evidence="12">
    <location>
        <begin position="2433"/>
        <end position="2457"/>
    </location>
</feature>
<dbReference type="CDD" id="cd14327">
    <property type="entry name" value="UBA_atUPL1_2_like"/>
    <property type="match status" value="1"/>
</dbReference>
<evidence type="ECO:0000256" key="5">
    <source>
        <dbReference type="ARBA" id="ARBA00022448"/>
    </source>
</evidence>
<dbReference type="PANTHER" id="PTHR11254">
    <property type="entry name" value="HECT DOMAIN UBIQUITIN-PROTEIN LIGASE"/>
    <property type="match status" value="1"/>
</dbReference>
<dbReference type="GO" id="GO:0000209">
    <property type="term" value="P:protein polyubiquitination"/>
    <property type="evidence" value="ECO:0007669"/>
    <property type="project" value="TreeGrafter"/>
</dbReference>
<feature type="region of interest" description="Disordered" evidence="12">
    <location>
        <begin position="2565"/>
        <end position="2589"/>
    </location>
</feature>
<evidence type="ECO:0000256" key="6">
    <source>
        <dbReference type="ARBA" id="ARBA00022679"/>
    </source>
</evidence>
<sequence>MQTASAGVAPRAPPSDREKKLMDVIMHATDARMTPLLACIKGWPMEAQADLANWRPVLLKLHRLLLCAIEQCPRLLLINTELEKIQELAMKQTEQELTEQVLEILKFSGFLLENAANKAVYPSVEPVMALLAARNEHIVTEATKVVAMLALPPQVHRYAADPMSFVDPAATRNNLLRRRLLTVAQGRGAPKISLEVVDYLNVANSETLNEVEFQFYTSDQEGDDLTSRVLRVAIPPYEEIVTEITTPGNAACAAATACERLIAQHKIPKRLHFELYTQVRACYASRSALTRENLVVERLHALLALFSLFSDAWDVTNYVDKYPELTRGIVELIRVESIERVPVRVRVTALLVLTALVNDRVGRGGGMGVLGRQSNVLQVLGVVKGTPHGVFPALVRYCMAELGDATALDSATPTPVSVSPSPIVSETADADMDMSLAVAFVQATTDLLSPQEAEIVSAPPFRSINGGSIQETKLCWMEGVLGLLTAVVAIQSGAAVLTENGIVPALLHVLTMPAVSAFHVAVTTQCVQALEITVSSHSAASALYRDLNGVGILVDRLKLECTSLAGLLKNSTKSSVVSETKTVLLLAILASLSMSFHSQGVMSAGATSRAIREGSALNKVLLQLLSNADIFGPAVFAQAAIVVSDVINNDPSSVNHVHAAGLADAFLRTLTRWDIAELYPSRILLPPSSELLTAVPTVLNALCLTTTHAEKVAKFEPLMHLLDIFALPQYTEEECKDYCFQGDTAAVVGAGIFELMRHVPSFQNAAIQAAIHAIKKVIRFGEKSTLTTSSPLPHFVGAKANGILIRMTTHVADLLEPLLSKSEHAAYFADLGGIQLLLTLHQLILPSTSSFLESIVPSDNSTRGGLSESTLSHDPAVQSITLVLRSYASQQPTNLLGAVVKELNLQMDNLKHARAKVGLPWFLSESGEGAEKVLSSLPDYDLAELICTHKKSSAMDSVANKVVVVGEYLRVLVVLEWLASVLIWTLETAHTHMQSRRWFADFTASSAQQIMVRLFRVDRSVQFERASLAALHQQKRKEKSIKVQKTESGGGMHSSTEATAEAEEDKLVSVALKSGCRGTGLWRMGSLLLLRFSLSIRGLLAAYCKVFLSAPMQQRRGDDNAVPLAPHARALARMAAQVLGSHLLFVVSVDRAAQIDTFVQQYYLTFLLETISIVLFEGKKKQTNTLLLVELMKPISDVLEVYVASERSVLNDDAAMVHENIASGAKGVVVSGKAIVMCAGAQITASSVMDVVVNIVEHFLTVCLDDESSYCGVQTSQMASTSFHIAASLLRKLSNLEALSTSPLTAALLSSDEAGKADDVPFQSRRLTVQLHAMCVRALLSFWKNPKFLTLSVDLCMAEVMPIAVTILKNRIDSNDEGIRLNGINELSGLGRTLVSGFSHGNSDRNASSELYYETLSHQRAFLGSPHREISSGLERQSFVPDTEIVESLVLMGFSQPRVEQALRQIQVNNMELVMEWILNHPEEENEPDVDETQHDEALGDDDAAAEIILRRDEAAAGGKKMEEVLQALYISLRDSFESVCFEILRVQAVKEKHEDMKDTKDLDVRNRLYPGQNVAKAIAEYFSFLCSRSDGDRDLVIQRLNASILEYFNGGEEGADAYLTMLTHLLALVLHQNPDSWAVMQLQSPSCIDKLVTYVSSAGISGNGTLKPSCTPVLLVFDAIVAGMAAKQLSSTGSSSLDDTLVRNENDFENESKEHSQSGDSAVMYRDENSTFEQQLVNICLQTLKRVSSVPSTNTSKSAAHAIWQLLSRLTLKYNLASYFSAHGGLDAVLDIPESVFFVGYQELTCTLLSQSLESPEVLEHMMEERIRRAMTKLSARLPNQTRITPRALLTEVAPFATRNELVFLKALQKSVRVKKTESGRTYVVLRPQKADNTDTPATQPVSAQDGVTSGAKTSHKFSKDHKHHAHVIVHKIIGRIRQLWAAEKHAKKQQVILGDEIEALSGGMCVGVYLYLLVHLITYFPACATVLAKTKDEIGSHGERGSFIRLVLCEFLPSRGLCEFAASRKALKEDGYYGNNRLGSGDVDLLVTDVKAFVDCRTRMRVYNAHRLLVSIGSHSGEGSKCIILDLVHLLQKWPEIDDRTLAIENYDLSVRDEEALSSLHAWSGLIMSILWPKGSSKGFAWDKVVLGGGLKGKHSFVTLLAEALRKIDLTHPLAHATCTMLLRPLSTLTRSFVTHRVRRLLKKRNGSSTIVGDATLAGGDRDSSNNESSVEPSASIVVASTPASLLPETRDTRDCANRASSMEVDVTVQDPAHSHETTFYPLGEEDDDISMRSPLSEMDDHVMHDEDEEHNGDDRSSVSDHSTDEGEGEEDDDDEDDDEDDEDDDDDDDNEDEDDEEEFEEHQHLHMSRRTGGHESSRRPSSNRLWGSLDSELSILDALDEVDEDEFSYLNLLDDEAFFAEEQRRRTRLAEARNARRGKSLSEGSQLARSSEDSLVESMRDALGLYDSGGSGSRSVSNGQTLVPTFGDVEDDIEIGETQVVLATPISRVSSGLGSGYHSSGPQSRSGSNSGSMATSLLQYIEELPEMLDDDFLFESFDARGSRGDRSRRERLGRSSSSGVDQFGFDTTTTHPLLRAHRRGDSIVLDANGLLRNPGRYSLPRHSSLLRELQELTDQVQTQLPLGGSRPRLGLGRDLLQRGSGNRGRPPTRINRLSAVSNLLSEFSLDIPISTLPSRNQRLGLRRNDRDIFSDVFVGVDLSRGLNSRSGDVIGGTASNAAIWRPSGVGRDVDIRSVASRLEQQLTRICADDDESSVTAASVQAEETSSQQREDVDDIMEVGSANEIPWSGEHAASETSARDGAEESGNQTDILANSNRIEQSDPATEAASVLELTSTLGETSLLRSPPQSDADLDIVDAEAESTIEGQETATRFSSGTPETTSDITAVLSAPMSVSASTAAASNTSNLMMNFTLDLTSFGTASLQPIGSDSINQGRAVEEESKSEELVEEESKSEELLLTETPTSSVEAVTQELSTALLDHHHQQQQQQEYRCPEGMDAEVFASLPPDMQAEIVAQSAPAVSESAGARSDTATAGGGGGGSESMSQMDLDMANSSFDRETLEALPPDIRAEVLENERRERESAARAAIADTSRAQEMDNASFVASLAPELREEILVTCDDAFLQTLPSQVRAEATVLRERAAFRSVYRERDRRTESRGGGNGEGDMDELFNRPTLRRMLTSHSPERGSSRRRSRMYDEFGGRRSSRRDYLLGTENSRSHKGLLRVEKDEEEDVGERIFDDKCVRGLLRLLFMTQSVIQNRVFQRLLANICLYPLTRCSVRRNLLQVISLPLPERLIPGKDKDDDDDGNGKIEFPPTTMYGCGIAGNRTICGSSVPAEVVNRMLHVLVSLAKYNPRFTVEMLLPHGMLLASNDKCTPTKLETPSSSECGVAVLVDLLALPVVYRNGTNLDALLELLELVLSPLERLHTPNCDDEEKKEGDEGDTSALKGGGEWVAVPAVELDEARMGIIVSVLGMDLCTAQMQERTLAVLKLLNHVGGNRELVINAVVRHASTLAHVDRYNGENSPSGFESSAVLPLAQDELKLLRLLHSLSDVCESTAEFTECCQTIGLDPLWDSLSSSLTEARAKGDLGDHDSSVAGTLAAPSAVHAPQTTGFQGQPGIAGDDAEGTVIEGKSAGASCAMAALLARFLPMVEAFFVVNARDAASMTLRLPDSSEREEAVVAALSIGGFDGANATALMDDSEQKSSSKSVRKRSSSSALSSVSEANETMRLANFVESNRVLLNLLVRERPSLLDTSLAALIKIPRCRAYLAFDNKRTYFHSAMKRLRQAALRSHGGGSSSVRIPVRREHIFEDSYYALRMRSGTELRRKLHITFTGEEGIDAGGVTREWYMILAREMFNPNYVLFTSAADSPTFQPNPLSYVNKDHLSYFEFVGKVLGKAVADGQLLDAHFTRSFYKHILQLPISYHDMEAIDPEYYRNLHSILDSPIRDLGLELTFSAEQSNFGKVEVVDLIPNGRNVPVTDANKMDYVKLITHHRMATGIRQQIDAFLKGFHQLVPPELIAIFNENELELLISGMPEIDIDDLKANTDYANYKPTDSVIRWFWNVLYSFTHEERALFLQFVTGTSKVPLEGFKALEGMRGTQKFNIHKAFGNNSALPSAHTCFNQLDLPEYESEEKLKQCLLLGIREGSEGFGFG</sequence>
<feature type="region of interest" description="Disordered" evidence="12">
    <location>
        <begin position="3038"/>
        <end position="3067"/>
    </location>
</feature>
<comment type="caution">
    <text evidence="15">The sequence shown here is derived from an EMBL/GenBank/DDBJ whole genome shotgun (WGS) entry which is preliminary data.</text>
</comment>
<evidence type="ECO:0000313" key="16">
    <source>
        <dbReference type="Proteomes" id="UP001160483"/>
    </source>
</evidence>
<feature type="region of interest" description="Disordered" evidence="12">
    <location>
        <begin position="3171"/>
        <end position="3221"/>
    </location>
</feature>
<evidence type="ECO:0000256" key="10">
    <source>
        <dbReference type="ARBA" id="ARBA00034494"/>
    </source>
</evidence>
<evidence type="ECO:0000256" key="3">
    <source>
        <dbReference type="ARBA" id="ARBA00004906"/>
    </source>
</evidence>
<reference evidence="15" key="1">
    <citation type="submission" date="2021-11" db="EMBL/GenBank/DDBJ databases">
        <authorList>
            <person name="Islam A."/>
            <person name="Islam S."/>
            <person name="Flora M.S."/>
            <person name="Rahman M."/>
            <person name="Ziaur R.M."/>
            <person name="Epstein J.H."/>
            <person name="Hassan M."/>
            <person name="Klassen M."/>
            <person name="Woodard K."/>
            <person name="Webb A."/>
            <person name="Webby R.J."/>
            <person name="El Zowalaty M.E."/>
        </authorList>
    </citation>
    <scope>NUCLEOTIDE SEQUENCE</scope>
    <source>
        <strain evidence="15">Pbs3</strain>
    </source>
</reference>
<evidence type="ECO:0000256" key="1">
    <source>
        <dbReference type="ARBA" id="ARBA00000885"/>
    </source>
</evidence>
<evidence type="ECO:0000259" key="13">
    <source>
        <dbReference type="PROSITE" id="PS50030"/>
    </source>
</evidence>
<gene>
    <name evidence="15" type="ORF">PBS003_LOCUS8723</name>
</gene>
<comment type="subcellular location">
    <subcellularLocation>
        <location evidence="2">Nucleus</location>
    </subcellularLocation>
</comment>
<dbReference type="Pfam" id="PF00632">
    <property type="entry name" value="HECT"/>
    <property type="match status" value="1"/>
</dbReference>
<feature type="compositionally biased region" description="Low complexity" evidence="12">
    <location>
        <begin position="3045"/>
        <end position="3054"/>
    </location>
</feature>
<keyword evidence="6" id="KW-0808">Transferase</keyword>
<feature type="region of interest" description="Disordered" evidence="12">
    <location>
        <begin position="1892"/>
        <end position="1918"/>
    </location>
</feature>
<feature type="region of interest" description="Disordered" evidence="12">
    <location>
        <begin position="1039"/>
        <end position="1061"/>
    </location>
</feature>
<feature type="region of interest" description="Disordered" evidence="12">
    <location>
        <begin position="2308"/>
        <end position="2388"/>
    </location>
</feature>
<dbReference type="FunFam" id="3.90.1750.10:FF:000026">
    <property type="entry name" value="E3 ubiquitin-protein ligase HACE1"/>
    <property type="match status" value="1"/>
</dbReference>
<dbReference type="InterPro" id="IPR035983">
    <property type="entry name" value="Hect_E3_ubiquitin_ligase"/>
</dbReference>
<evidence type="ECO:0000256" key="9">
    <source>
        <dbReference type="ARBA" id="ARBA00023242"/>
    </source>
</evidence>
<keyword evidence="5" id="KW-0813">Transport</keyword>
<dbReference type="PROSITE" id="PS50237">
    <property type="entry name" value="HECT"/>
    <property type="match status" value="1"/>
</dbReference>
<feature type="region of interest" description="Disordered" evidence="12">
    <location>
        <begin position="3448"/>
        <end position="3468"/>
    </location>
</feature>
<dbReference type="InterPro" id="IPR009060">
    <property type="entry name" value="UBA-like_sf"/>
</dbReference>
<feature type="compositionally biased region" description="Acidic residues" evidence="12">
    <location>
        <begin position="2328"/>
        <end position="2363"/>
    </location>
</feature>
<dbReference type="InterPro" id="IPR016024">
    <property type="entry name" value="ARM-type_fold"/>
</dbReference>
<dbReference type="GO" id="GO:0005737">
    <property type="term" value="C:cytoplasm"/>
    <property type="evidence" value="ECO:0007669"/>
    <property type="project" value="TreeGrafter"/>
</dbReference>
<feature type="compositionally biased region" description="Basic and acidic residues" evidence="12">
    <location>
        <begin position="2565"/>
        <end position="2576"/>
    </location>
</feature>
<dbReference type="Gene3D" id="6.10.250.1630">
    <property type="match status" value="1"/>
</dbReference>
<dbReference type="Pfam" id="PF14377">
    <property type="entry name" value="UBM"/>
    <property type="match status" value="3"/>
</dbReference>
<dbReference type="Pfam" id="PF06025">
    <property type="entry name" value="DUF913"/>
    <property type="match status" value="1"/>
</dbReference>
<feature type="region of interest" description="Disordered" evidence="12">
    <location>
        <begin position="2951"/>
        <end position="2987"/>
    </location>
</feature>
<feature type="compositionally biased region" description="Low complexity" evidence="12">
    <location>
        <begin position="2978"/>
        <end position="2987"/>
    </location>
</feature>
<dbReference type="EC" id="2.3.2.26" evidence="4"/>
<comment type="similarity">
    <text evidence="10">Belongs to the UPL family. TOM1/PTR1 subfamily.</text>
</comment>
<proteinExistence type="inferred from homology"/>
<feature type="region of interest" description="Disordered" evidence="12">
    <location>
        <begin position="3719"/>
        <end position="3742"/>
    </location>
</feature>
<feature type="domain" description="HECT" evidence="14">
    <location>
        <begin position="3843"/>
        <end position="4178"/>
    </location>
</feature>
<evidence type="ECO:0000313" key="15">
    <source>
        <dbReference type="EMBL" id="CAH0482127.1"/>
    </source>
</evidence>
<feature type="region of interest" description="Disordered" evidence="12">
    <location>
        <begin position="2214"/>
        <end position="2237"/>
    </location>
</feature>
<dbReference type="PANTHER" id="PTHR11254:SF67">
    <property type="entry name" value="E3 UBIQUITIN-PROTEIN LIGASE HUWE1"/>
    <property type="match status" value="1"/>
</dbReference>
<feature type="compositionally biased region" description="Polar residues" evidence="12">
    <location>
        <begin position="1895"/>
        <end position="1914"/>
    </location>
</feature>
<dbReference type="Gene3D" id="1.10.8.10">
    <property type="entry name" value="DNA helicase RuvA subunit, C-terminal domain"/>
    <property type="match status" value="1"/>
</dbReference>
<dbReference type="Gene3D" id="3.30.2160.10">
    <property type="entry name" value="Hect, E3 ligase catalytic domain"/>
    <property type="match status" value="1"/>
</dbReference>
<dbReference type="SUPFAM" id="SSF48371">
    <property type="entry name" value="ARM repeat"/>
    <property type="match status" value="1"/>
</dbReference>
<feature type="active site" description="Glycyl thioester intermediate" evidence="11">
    <location>
        <position position="4145"/>
    </location>
</feature>
<dbReference type="Gene3D" id="3.30.2410.10">
    <property type="entry name" value="Hect, E3 ligase catalytic domain"/>
    <property type="match status" value="1"/>
</dbReference>
<dbReference type="GO" id="GO:0005634">
    <property type="term" value="C:nucleus"/>
    <property type="evidence" value="ECO:0007669"/>
    <property type="project" value="UniProtKB-SubCell"/>
</dbReference>
<dbReference type="InterPro" id="IPR010314">
    <property type="entry name" value="E3_Ub_ligase_DUF913"/>
</dbReference>
<dbReference type="FunFam" id="3.90.1750.10:FF:000003">
    <property type="entry name" value="E3 ubiquitin-protein ligase UPL1"/>
    <property type="match status" value="1"/>
</dbReference>
<evidence type="ECO:0000256" key="8">
    <source>
        <dbReference type="ARBA" id="ARBA00022816"/>
    </source>
</evidence>
<comment type="pathway">
    <text evidence="3">Protein modification; protein ubiquitination.</text>
</comment>
<feature type="compositionally biased region" description="Basic and acidic residues" evidence="12">
    <location>
        <begin position="2958"/>
        <end position="2977"/>
    </location>
</feature>
<evidence type="ECO:0000259" key="14">
    <source>
        <dbReference type="PROSITE" id="PS50237"/>
    </source>
</evidence>
<feature type="region of interest" description="Disordered" evidence="12">
    <location>
        <begin position="2263"/>
        <end position="2295"/>
    </location>
</feature>
<feature type="compositionally biased region" description="Basic and acidic residues" evidence="12">
    <location>
        <begin position="2315"/>
        <end position="2327"/>
    </location>
</feature>
<evidence type="ECO:0000256" key="4">
    <source>
        <dbReference type="ARBA" id="ARBA00012485"/>
    </source>
</evidence>
<feature type="compositionally biased region" description="Low complexity" evidence="12">
    <location>
        <begin position="2643"/>
        <end position="2663"/>
    </location>
</feature>
<keyword evidence="7 11" id="KW-0833">Ubl conjugation pathway</keyword>
<organism evidence="15 16">
    <name type="scientific">Peronospora belbahrii</name>
    <dbReference type="NCBI Taxonomy" id="622444"/>
    <lineage>
        <taxon>Eukaryota</taxon>
        <taxon>Sar</taxon>
        <taxon>Stramenopiles</taxon>
        <taxon>Oomycota</taxon>
        <taxon>Peronosporomycetes</taxon>
        <taxon>Peronosporales</taxon>
        <taxon>Peronosporaceae</taxon>
        <taxon>Peronospora</taxon>
    </lineage>
</organism>
<feature type="compositionally biased region" description="Polar residues" evidence="12">
    <location>
        <begin position="2776"/>
        <end position="2790"/>
    </location>
</feature>
<dbReference type="InterPro" id="IPR010309">
    <property type="entry name" value="E3_Ub_ligase_DUF908"/>
</dbReference>
<dbReference type="GO" id="GO:0006511">
    <property type="term" value="P:ubiquitin-dependent protein catabolic process"/>
    <property type="evidence" value="ECO:0007669"/>
    <property type="project" value="TreeGrafter"/>
</dbReference>
<dbReference type="SUPFAM" id="SSF46934">
    <property type="entry name" value="UBA-like"/>
    <property type="match status" value="1"/>
</dbReference>
<evidence type="ECO:0000256" key="11">
    <source>
        <dbReference type="PROSITE-ProRule" id="PRU00104"/>
    </source>
</evidence>
<dbReference type="Pfam" id="PF22562">
    <property type="entry name" value="UBA_7"/>
    <property type="match status" value="1"/>
</dbReference>
<dbReference type="SMART" id="SM00165">
    <property type="entry name" value="UBA"/>
    <property type="match status" value="1"/>
</dbReference>
<dbReference type="Proteomes" id="UP001160483">
    <property type="component" value="Unassembled WGS sequence"/>
</dbReference>
<feature type="compositionally biased region" description="Basic and acidic residues" evidence="12">
    <location>
        <begin position="3204"/>
        <end position="3221"/>
    </location>
</feature>
<dbReference type="EMBL" id="CAKKTJ010000332">
    <property type="protein sequence ID" value="CAH0482127.1"/>
    <property type="molecule type" value="Genomic_DNA"/>
</dbReference>
<dbReference type="GO" id="GO:0061630">
    <property type="term" value="F:ubiquitin protein ligase activity"/>
    <property type="evidence" value="ECO:0007669"/>
    <property type="project" value="UniProtKB-EC"/>
</dbReference>
<dbReference type="SUPFAM" id="SSF56204">
    <property type="entry name" value="Hect, E3 ligase catalytic domain"/>
    <property type="match status" value="1"/>
</dbReference>
<feature type="region of interest" description="Disordered" evidence="12">
    <location>
        <begin position="2514"/>
        <end position="2535"/>
    </location>
</feature>
<dbReference type="InterPro" id="IPR025527">
    <property type="entry name" value="HUWE1/Rev1_UBM"/>
</dbReference>
<protein>
    <recommendedName>
        <fullName evidence="4">HECT-type E3 ubiquitin transferase</fullName>
        <ecNumber evidence="4">2.3.2.26</ecNumber>
    </recommendedName>
</protein>
<comment type="catalytic activity">
    <reaction evidence="1">
        <text>S-ubiquitinyl-[E2 ubiquitin-conjugating enzyme]-L-cysteine + [acceptor protein]-L-lysine = [E2 ubiquitin-conjugating enzyme]-L-cysteine + N(6)-ubiquitinyl-[acceptor protein]-L-lysine.</text>
        <dbReference type="EC" id="2.3.2.26"/>
    </reaction>
</comment>
<feature type="region of interest" description="Disordered" evidence="12">
    <location>
        <begin position="2772"/>
        <end position="2828"/>
    </location>
</feature>
<dbReference type="PROSITE" id="PS50030">
    <property type="entry name" value="UBA"/>
    <property type="match status" value="1"/>
</dbReference>
<feature type="domain" description="UBA" evidence="13">
    <location>
        <begin position="1440"/>
        <end position="1481"/>
    </location>
</feature>